<accession>A0ABC9NV85</accession>
<dbReference type="Proteomes" id="UP000003042">
    <property type="component" value="Unassembled WGS sequence"/>
</dbReference>
<reference evidence="1 2" key="1">
    <citation type="submission" date="2008-02" db="EMBL/GenBank/DDBJ databases">
        <title>Annotation of Escherichia albertii TW07627.</title>
        <authorList>
            <person name="Sutton G."/>
            <person name="Whittam T.S."/>
            <person name="Sebastian Y."/>
        </authorList>
    </citation>
    <scope>NUCLEOTIDE SEQUENCE [LARGE SCALE GENOMIC DNA]</scope>
    <source>
        <strain evidence="1 2">TW07627</strain>
    </source>
</reference>
<dbReference type="EMBL" id="ABKX01000001">
    <property type="protein sequence ID" value="EDS94079.1"/>
    <property type="molecule type" value="Genomic_DNA"/>
</dbReference>
<evidence type="ECO:0000313" key="2">
    <source>
        <dbReference type="Proteomes" id="UP000003042"/>
    </source>
</evidence>
<proteinExistence type="predicted"/>
<evidence type="ECO:0000313" key="1">
    <source>
        <dbReference type="EMBL" id="EDS94079.1"/>
    </source>
</evidence>
<evidence type="ECO:0008006" key="3">
    <source>
        <dbReference type="Google" id="ProtNLM"/>
    </source>
</evidence>
<dbReference type="AlphaFoldDB" id="A0ABC9NV85"/>
<name>A0ABC9NV85_ESCAT</name>
<sequence>MIASAFPPYNLASSLKLAFHEHVFIQFHKGKRLLFNLASLRRDA</sequence>
<comment type="caution">
    <text evidence="1">The sequence shown here is derived from an EMBL/GenBank/DDBJ whole genome shotgun (WGS) entry which is preliminary data.</text>
</comment>
<gene>
    <name evidence="1" type="ORF">ESCAB7627_0946</name>
</gene>
<protein>
    <recommendedName>
        <fullName evidence="3">Purine permease YgfU</fullName>
    </recommendedName>
</protein>
<organism evidence="1 2">
    <name type="scientific">Escherichia albertii (strain TW07627)</name>
    <dbReference type="NCBI Taxonomy" id="502347"/>
    <lineage>
        <taxon>Bacteria</taxon>
        <taxon>Pseudomonadati</taxon>
        <taxon>Pseudomonadota</taxon>
        <taxon>Gammaproteobacteria</taxon>
        <taxon>Enterobacterales</taxon>
        <taxon>Enterobacteriaceae</taxon>
        <taxon>Escherichia</taxon>
    </lineage>
</organism>